<dbReference type="RefSeq" id="WP_119366409.1">
    <property type="nucleotide sequence ID" value="NZ_QXDJ01000002.1"/>
</dbReference>
<dbReference type="AlphaFoldDB" id="A0A399IQP0"/>
<proteinExistence type="predicted"/>
<dbReference type="InterPro" id="IPR021309">
    <property type="entry name" value="YgaP-like_TM"/>
</dbReference>
<keyword evidence="1" id="KW-0812">Transmembrane</keyword>
<name>A0A399IQP0_9CLOT</name>
<evidence type="ECO:0000313" key="4">
    <source>
        <dbReference type="Proteomes" id="UP000265930"/>
    </source>
</evidence>
<dbReference type="Pfam" id="PF11127">
    <property type="entry name" value="YgaP-like_TM"/>
    <property type="match status" value="1"/>
</dbReference>
<dbReference type="EMBL" id="QXDJ01000002">
    <property type="protein sequence ID" value="RII35363.1"/>
    <property type="molecule type" value="Genomic_DNA"/>
</dbReference>
<reference evidence="3 4" key="1">
    <citation type="submission" date="2018-08" db="EMBL/GenBank/DDBJ databases">
        <title>Genome of Clostridium chromiireducens C1, DSM12136.</title>
        <authorList>
            <person name="Xing M."/>
            <person name="Wei Y."/>
            <person name="Ang E.L."/>
            <person name="Zhao H."/>
            <person name="Zhang Y."/>
        </authorList>
    </citation>
    <scope>NUCLEOTIDE SEQUENCE [LARGE SCALE GENOMIC DNA]</scope>
    <source>
        <strain evidence="3 4">C1</strain>
    </source>
</reference>
<protein>
    <submittedName>
        <fullName evidence="3">DUF2892 domain-containing protein</fullName>
    </submittedName>
</protein>
<feature type="transmembrane region" description="Helical" evidence="1">
    <location>
        <begin position="32"/>
        <end position="54"/>
    </location>
</feature>
<gene>
    <name evidence="3" type="ORF">D2A34_09175</name>
</gene>
<evidence type="ECO:0000259" key="2">
    <source>
        <dbReference type="Pfam" id="PF11127"/>
    </source>
</evidence>
<organism evidence="3 4">
    <name type="scientific">Clostridium chromiireducens</name>
    <dbReference type="NCBI Taxonomy" id="225345"/>
    <lineage>
        <taxon>Bacteria</taxon>
        <taxon>Bacillati</taxon>
        <taxon>Bacillota</taxon>
        <taxon>Clostridia</taxon>
        <taxon>Eubacteriales</taxon>
        <taxon>Clostridiaceae</taxon>
        <taxon>Clostridium</taxon>
    </lineage>
</organism>
<comment type="caution">
    <text evidence="3">The sequence shown here is derived from an EMBL/GenBank/DDBJ whole genome shotgun (WGS) entry which is preliminary data.</text>
</comment>
<accession>A0A399IQP0</accession>
<evidence type="ECO:0000256" key="1">
    <source>
        <dbReference type="SAM" id="Phobius"/>
    </source>
</evidence>
<feature type="transmembrane region" description="Helical" evidence="1">
    <location>
        <begin position="7"/>
        <end position="26"/>
    </location>
</feature>
<evidence type="ECO:0000313" key="3">
    <source>
        <dbReference type="EMBL" id="RII35363.1"/>
    </source>
</evidence>
<keyword evidence="1" id="KW-0472">Membrane</keyword>
<keyword evidence="1" id="KW-1133">Transmembrane helix</keyword>
<dbReference type="Proteomes" id="UP000265930">
    <property type="component" value="Unassembled WGS sequence"/>
</dbReference>
<feature type="domain" description="Inner membrane protein YgaP-like transmembrane" evidence="2">
    <location>
        <begin position="1"/>
        <end position="62"/>
    </location>
</feature>
<sequence length="68" mass="7536">MKNVGHINRIMKFTPGLMLLSILFWGEGNLKYLGLIGIIPILSGVFDVCPFCLISGKKSCKIKSNGFY</sequence>